<dbReference type="Proteomes" id="UP000620124">
    <property type="component" value="Unassembled WGS sequence"/>
</dbReference>
<dbReference type="AlphaFoldDB" id="A0A8H7CM65"/>
<accession>A0A8H7CM65</accession>
<name>A0A8H7CM65_9AGAR</name>
<dbReference type="EMBL" id="JACAZI010000019">
    <property type="protein sequence ID" value="KAF7340438.1"/>
    <property type="molecule type" value="Genomic_DNA"/>
</dbReference>
<organism evidence="2 3">
    <name type="scientific">Mycena venus</name>
    <dbReference type="NCBI Taxonomy" id="2733690"/>
    <lineage>
        <taxon>Eukaryota</taxon>
        <taxon>Fungi</taxon>
        <taxon>Dikarya</taxon>
        <taxon>Basidiomycota</taxon>
        <taxon>Agaricomycotina</taxon>
        <taxon>Agaricomycetes</taxon>
        <taxon>Agaricomycetidae</taxon>
        <taxon>Agaricales</taxon>
        <taxon>Marasmiineae</taxon>
        <taxon>Mycenaceae</taxon>
        <taxon>Mycena</taxon>
    </lineage>
</organism>
<sequence>MWVWGVGSESLFEVAQRSGFLDMSAAASSSLSPLDGNKNELVSGTGLAHVNCIIAELDRRRCATPPVSPTYPESTWVRPRADRGSRGRRRGRREAESQRQGVDERACSSLLELRWTRLIRSGGARSEDLDVLGHAGVGSVIFWGEEDDFDGERDEEGLGKLPYAHPRTPPRSLRTPT</sequence>
<keyword evidence="3" id="KW-1185">Reference proteome</keyword>
<gene>
    <name evidence="2" type="ORF">MVEN_01963900</name>
</gene>
<evidence type="ECO:0000313" key="2">
    <source>
        <dbReference type="EMBL" id="KAF7340438.1"/>
    </source>
</evidence>
<comment type="caution">
    <text evidence="2">The sequence shown here is derived from an EMBL/GenBank/DDBJ whole genome shotgun (WGS) entry which is preliminary data.</text>
</comment>
<feature type="region of interest" description="Disordered" evidence="1">
    <location>
        <begin position="65"/>
        <end position="101"/>
    </location>
</feature>
<evidence type="ECO:0000313" key="3">
    <source>
        <dbReference type="Proteomes" id="UP000620124"/>
    </source>
</evidence>
<protein>
    <submittedName>
        <fullName evidence="2">Uncharacterized protein</fullName>
    </submittedName>
</protein>
<evidence type="ECO:0000256" key="1">
    <source>
        <dbReference type="SAM" id="MobiDB-lite"/>
    </source>
</evidence>
<feature type="region of interest" description="Disordered" evidence="1">
    <location>
        <begin position="151"/>
        <end position="177"/>
    </location>
</feature>
<reference evidence="2" key="1">
    <citation type="submission" date="2020-05" db="EMBL/GenBank/DDBJ databases">
        <title>Mycena genomes resolve the evolution of fungal bioluminescence.</title>
        <authorList>
            <person name="Tsai I.J."/>
        </authorList>
    </citation>
    <scope>NUCLEOTIDE SEQUENCE</scope>
    <source>
        <strain evidence="2">CCC161011</strain>
    </source>
</reference>
<proteinExistence type="predicted"/>